<evidence type="ECO:0000313" key="6">
    <source>
        <dbReference type="Proteomes" id="UP000199659"/>
    </source>
</evidence>
<dbReference type="CDD" id="cd20745">
    <property type="entry name" value="FIX_RhsA_AHH_HNH-like"/>
    <property type="match status" value="1"/>
</dbReference>
<dbReference type="InterPro" id="IPR031325">
    <property type="entry name" value="RHS_repeat"/>
</dbReference>
<evidence type="ECO:0000256" key="2">
    <source>
        <dbReference type="SAM" id="MobiDB-lite"/>
    </source>
</evidence>
<feature type="compositionally biased region" description="Polar residues" evidence="2">
    <location>
        <begin position="833"/>
        <end position="844"/>
    </location>
</feature>
<feature type="domain" description="Teneurin-like YD-shell" evidence="4">
    <location>
        <begin position="327"/>
        <end position="580"/>
    </location>
</feature>
<feature type="domain" description="Teneurin-like YD-shell" evidence="4">
    <location>
        <begin position="158"/>
        <end position="260"/>
    </location>
</feature>
<dbReference type="InterPro" id="IPR050708">
    <property type="entry name" value="T6SS_VgrG/RHS"/>
</dbReference>
<reference evidence="5 6" key="1">
    <citation type="submission" date="2016-10" db="EMBL/GenBank/DDBJ databases">
        <authorList>
            <person name="de Groot N.N."/>
        </authorList>
    </citation>
    <scope>NUCLEOTIDE SEQUENCE [LARGE SCALE GENOMIC DNA]</scope>
    <source>
        <strain evidence="5 6">743A</strain>
    </source>
</reference>
<evidence type="ECO:0000259" key="4">
    <source>
        <dbReference type="Pfam" id="PF25023"/>
    </source>
</evidence>
<keyword evidence="6" id="KW-1185">Reference proteome</keyword>
<dbReference type="PANTHER" id="PTHR32305">
    <property type="match status" value="1"/>
</dbReference>
<feature type="domain" description="HNH/Endo VII superfamily nuclease toxins" evidence="3">
    <location>
        <begin position="849"/>
        <end position="899"/>
    </location>
</feature>
<organism evidence="5 6">
    <name type="scientific">Anaeromicropila populeti</name>
    <dbReference type="NCBI Taxonomy" id="37658"/>
    <lineage>
        <taxon>Bacteria</taxon>
        <taxon>Bacillati</taxon>
        <taxon>Bacillota</taxon>
        <taxon>Clostridia</taxon>
        <taxon>Lachnospirales</taxon>
        <taxon>Lachnospiraceae</taxon>
        <taxon>Anaeromicropila</taxon>
    </lineage>
</organism>
<feature type="compositionally biased region" description="Basic and acidic residues" evidence="2">
    <location>
        <begin position="857"/>
        <end position="879"/>
    </location>
</feature>
<feature type="region of interest" description="Disordered" evidence="2">
    <location>
        <begin position="804"/>
        <end position="900"/>
    </location>
</feature>
<dbReference type="RefSeq" id="WP_092559050.1">
    <property type="nucleotide sequence ID" value="NZ_FOYZ01000002.1"/>
</dbReference>
<dbReference type="NCBIfam" id="TIGR01643">
    <property type="entry name" value="YD_repeat_2x"/>
    <property type="match status" value="6"/>
</dbReference>
<dbReference type="OrthoDB" id="9815752at2"/>
<dbReference type="Pfam" id="PF15657">
    <property type="entry name" value="Tox-HNH-EHHH"/>
    <property type="match status" value="1"/>
</dbReference>
<dbReference type="Gene3D" id="2.180.10.10">
    <property type="entry name" value="RHS repeat-associated core"/>
    <property type="match status" value="3"/>
</dbReference>
<dbReference type="InterPro" id="IPR006530">
    <property type="entry name" value="YD"/>
</dbReference>
<accession>A0A1I6I597</accession>
<dbReference type="InterPro" id="IPR022385">
    <property type="entry name" value="Rhs_assc_core"/>
</dbReference>
<sequence>MEYDKENRLCQIHVQKADGTVCTYTYIYDELGRIKETKDEEGNISKLSYDANGNIAQVTDAVGNVVQDNQYNSRNQISSFTDGMGAVTQYTYHTTGDIKEVVQYLNTASEQKTTYEYDSSGRIKEVTDAEEGVSSCTYNALGYVESVTNPEGGITAYEYNYMGKVTAERLKIGDTVSSRRTYSYDAVGSLTRMNNANTQETQYEYDAAGRVSTITDELGTIAYTYDKNGNVLTVMETQGTVQRSIERKYDALNRVTEYTDFNGNTIKYSYDELGNVISLTYPGGRIVRYSYYKNGNLKTVTDWDNRVTSYVYDGNGRITQVTRPDGSEEQYGYDVNGRLRSQKDTCGDTVIHTYEYAYDKAGNVTSVTGFQEDGALKLSEVTMEYDTVNRLISYNGEAVTYDKEGNMLYGPLEGQMVAFTYDCRNRLVQAGNTTYEYDAENNRIAVATGEKRQEFVVDTVEPLSRMLLSTTYDKAGAEGKSTYFIYGNGLLAQTEEEKGYLTYHYNNIGSTTELTNDKGAVVSRYSYGPYGELLSGEQNDILFLYNGKAGVVTDANSLYYMRARYYNVDSKRFINQDVLTGSVGDSPSQNRYAYVQGNPITLTDPFGLSPEFSWSSFGHAVLNALGFIPGIGDVCDVINGLWYLAEGEVALGLSCFVSALPGVGSFIGNGARLCFQGSKILKAASMIEKGCGLVSNAVTLARSAYNATDTVSSMYDKYVVNGESAGWSTLGEVATLGLDVFSGVMAGKGLSKNLKGWKRANDAGIDVVSKTAPEGKIEVTSIGLEEQLESGRVLEYNLQFFASKGGSKSGNRPPNLSPKGARRNGAFREAKRNSNIPVSKQPKNVTPAVDKKGKRMPGKDYDFGDGKVIRDHSGGHEFPDDPSQNRGPHFNDPDGNHYDY</sequence>
<dbReference type="AlphaFoldDB" id="A0A1I6I597"/>
<evidence type="ECO:0000313" key="5">
    <source>
        <dbReference type="EMBL" id="SFR61808.1"/>
    </source>
</evidence>
<protein>
    <submittedName>
        <fullName evidence="5">RHS repeat-associated core domain-containing protein</fullName>
    </submittedName>
</protein>
<proteinExistence type="predicted"/>
<dbReference type="EMBL" id="FOYZ01000002">
    <property type="protein sequence ID" value="SFR61808.1"/>
    <property type="molecule type" value="Genomic_DNA"/>
</dbReference>
<dbReference type="Proteomes" id="UP000199659">
    <property type="component" value="Unassembled WGS sequence"/>
</dbReference>
<evidence type="ECO:0000256" key="1">
    <source>
        <dbReference type="ARBA" id="ARBA00022737"/>
    </source>
</evidence>
<feature type="compositionally biased region" description="Basic and acidic residues" evidence="2">
    <location>
        <begin position="889"/>
        <end position="900"/>
    </location>
</feature>
<dbReference type="InterPro" id="IPR056823">
    <property type="entry name" value="TEN-like_YD-shell"/>
</dbReference>
<dbReference type="Pfam" id="PF05593">
    <property type="entry name" value="RHS_repeat"/>
    <property type="match status" value="1"/>
</dbReference>
<evidence type="ECO:0000259" key="3">
    <source>
        <dbReference type="Pfam" id="PF15657"/>
    </source>
</evidence>
<name>A0A1I6I597_9FIRM</name>
<dbReference type="PANTHER" id="PTHR32305:SF15">
    <property type="entry name" value="PROTEIN RHSA-RELATED"/>
    <property type="match status" value="1"/>
</dbReference>
<dbReference type="Pfam" id="PF25023">
    <property type="entry name" value="TEN_YD-shell"/>
    <property type="match status" value="2"/>
</dbReference>
<dbReference type="STRING" id="37658.SAMN05661086_00415"/>
<keyword evidence="1" id="KW-0677">Repeat</keyword>
<dbReference type="NCBIfam" id="TIGR03696">
    <property type="entry name" value="Rhs_assc_core"/>
    <property type="match status" value="1"/>
</dbReference>
<gene>
    <name evidence="5" type="ORF">SAMN05661086_00415</name>
</gene>
<dbReference type="InterPro" id="IPR028048">
    <property type="entry name" value="Tox-HNH-EHHH"/>
</dbReference>